<dbReference type="RefSeq" id="WP_339589318.1">
    <property type="nucleotide sequence ID" value="NZ_JBBHJZ010000007.1"/>
</dbReference>
<dbReference type="Gene3D" id="1.10.287.110">
    <property type="entry name" value="DnaJ domain"/>
    <property type="match status" value="1"/>
</dbReference>
<dbReference type="Proteomes" id="UP001361239">
    <property type="component" value="Unassembled WGS sequence"/>
</dbReference>
<evidence type="ECO:0000259" key="1">
    <source>
        <dbReference type="PROSITE" id="PS50076"/>
    </source>
</evidence>
<sequence length="202" mass="22199">MTHLYDILDIAPDAPIETINAAYRREAKQHHPDVGGDRQIFAALQDAIAVLRDPRRRAHYDTTGEILPELDTLQMEAIQALVEAFHNTLAREESSFHERDIVTACDASLVAAAARLADESAKLPAMQNSVAGAIERLLHNGIGEDYLGTSLKGRAASIEKQKANNERQALVLAMARDMLKSYGWRFEVSVSPSAHQTDGQTV</sequence>
<keyword evidence="3" id="KW-1185">Reference proteome</keyword>
<dbReference type="Pfam" id="PF00226">
    <property type="entry name" value="DnaJ"/>
    <property type="match status" value="1"/>
</dbReference>
<dbReference type="SUPFAM" id="SSF46565">
    <property type="entry name" value="Chaperone J-domain"/>
    <property type="match status" value="1"/>
</dbReference>
<feature type="domain" description="J" evidence="1">
    <location>
        <begin position="3"/>
        <end position="64"/>
    </location>
</feature>
<dbReference type="CDD" id="cd06257">
    <property type="entry name" value="DnaJ"/>
    <property type="match status" value="1"/>
</dbReference>
<evidence type="ECO:0000313" key="3">
    <source>
        <dbReference type="Proteomes" id="UP001361239"/>
    </source>
</evidence>
<dbReference type="InterPro" id="IPR001623">
    <property type="entry name" value="DnaJ_domain"/>
</dbReference>
<protein>
    <submittedName>
        <fullName evidence="2">J domain-containing protein</fullName>
    </submittedName>
</protein>
<comment type="caution">
    <text evidence="2">The sequence shown here is derived from an EMBL/GenBank/DDBJ whole genome shotgun (WGS) entry which is preliminary data.</text>
</comment>
<dbReference type="EMBL" id="JBBHJZ010000007">
    <property type="protein sequence ID" value="MEJ5979380.1"/>
    <property type="molecule type" value="Genomic_DNA"/>
</dbReference>
<accession>A0ABU8S1Z6</accession>
<dbReference type="PROSITE" id="PS50076">
    <property type="entry name" value="DNAJ_2"/>
    <property type="match status" value="1"/>
</dbReference>
<proteinExistence type="predicted"/>
<dbReference type="InterPro" id="IPR036869">
    <property type="entry name" value="J_dom_sf"/>
</dbReference>
<organism evidence="2 3">
    <name type="scientific">Novosphingobium anseongense</name>
    <dbReference type="NCBI Taxonomy" id="3133436"/>
    <lineage>
        <taxon>Bacteria</taxon>
        <taxon>Pseudomonadati</taxon>
        <taxon>Pseudomonadota</taxon>
        <taxon>Alphaproteobacteria</taxon>
        <taxon>Sphingomonadales</taxon>
        <taxon>Sphingomonadaceae</taxon>
        <taxon>Novosphingobium</taxon>
    </lineage>
</organism>
<dbReference type="SMART" id="SM00271">
    <property type="entry name" value="DnaJ"/>
    <property type="match status" value="1"/>
</dbReference>
<dbReference type="PANTHER" id="PTHR24074">
    <property type="entry name" value="CO-CHAPERONE PROTEIN DJLA"/>
    <property type="match status" value="1"/>
</dbReference>
<evidence type="ECO:0000313" key="2">
    <source>
        <dbReference type="EMBL" id="MEJ5979380.1"/>
    </source>
</evidence>
<gene>
    <name evidence="2" type="ORF">WG901_22190</name>
</gene>
<name>A0ABU8S1Z6_9SPHN</name>
<reference evidence="2 3" key="1">
    <citation type="submission" date="2024-03" db="EMBL/GenBank/DDBJ databases">
        <authorList>
            <person name="Jo J.-H."/>
        </authorList>
    </citation>
    <scope>NUCLEOTIDE SEQUENCE [LARGE SCALE GENOMIC DNA]</scope>
    <source>
        <strain evidence="2 3">PS1R-30</strain>
    </source>
</reference>
<dbReference type="InterPro" id="IPR050817">
    <property type="entry name" value="DjlA_DnaK_co-chaperone"/>
</dbReference>